<evidence type="ECO:0000313" key="3">
    <source>
        <dbReference type="Proteomes" id="UP001385951"/>
    </source>
</evidence>
<protein>
    <submittedName>
        <fullName evidence="2">Uncharacterized protein</fullName>
    </submittedName>
</protein>
<name>A0AAW0FYQ0_9APHY</name>
<comment type="caution">
    <text evidence="2">The sequence shown here is derived from an EMBL/GenBank/DDBJ whole genome shotgun (WGS) entry which is preliminary data.</text>
</comment>
<organism evidence="2 3">
    <name type="scientific">Cerrena zonata</name>
    <dbReference type="NCBI Taxonomy" id="2478898"/>
    <lineage>
        <taxon>Eukaryota</taxon>
        <taxon>Fungi</taxon>
        <taxon>Dikarya</taxon>
        <taxon>Basidiomycota</taxon>
        <taxon>Agaricomycotina</taxon>
        <taxon>Agaricomycetes</taxon>
        <taxon>Polyporales</taxon>
        <taxon>Cerrenaceae</taxon>
        <taxon>Cerrena</taxon>
    </lineage>
</organism>
<keyword evidence="1" id="KW-0812">Transmembrane</keyword>
<reference evidence="2 3" key="1">
    <citation type="submission" date="2022-09" db="EMBL/GenBank/DDBJ databases">
        <authorList>
            <person name="Palmer J.M."/>
        </authorList>
    </citation>
    <scope>NUCLEOTIDE SEQUENCE [LARGE SCALE GENOMIC DNA]</scope>
    <source>
        <strain evidence="2 3">DSM 7382</strain>
    </source>
</reference>
<sequence length="169" mass="18741">MDTCVCRSSLSPSRLLPTLLSSSLVDDSYLTVPIALVFTLPMSVLFYLHEDHRRSQTVEERRLPREISAAGVTLCPPIGWSASCSTRVLCGIPIPSSLQGVTFASVTFFSDRPWTVQVYESNVSHSSMYHFYLRNRRHCRSLRLPLASLPSRCCPNHATVGIAGTPKLS</sequence>
<keyword evidence="1" id="KW-0472">Membrane</keyword>
<dbReference type="Proteomes" id="UP001385951">
    <property type="component" value="Unassembled WGS sequence"/>
</dbReference>
<accession>A0AAW0FYQ0</accession>
<dbReference type="EMBL" id="JASBNA010000031">
    <property type="protein sequence ID" value="KAK7683319.1"/>
    <property type="molecule type" value="Genomic_DNA"/>
</dbReference>
<evidence type="ECO:0000313" key="2">
    <source>
        <dbReference type="EMBL" id="KAK7683319.1"/>
    </source>
</evidence>
<keyword evidence="3" id="KW-1185">Reference proteome</keyword>
<proteinExistence type="predicted"/>
<keyword evidence="1" id="KW-1133">Transmembrane helix</keyword>
<evidence type="ECO:0000256" key="1">
    <source>
        <dbReference type="SAM" id="Phobius"/>
    </source>
</evidence>
<feature type="transmembrane region" description="Helical" evidence="1">
    <location>
        <begin position="29"/>
        <end position="48"/>
    </location>
</feature>
<gene>
    <name evidence="2" type="ORF">QCA50_013581</name>
</gene>
<dbReference type="AlphaFoldDB" id="A0AAW0FYQ0"/>